<proteinExistence type="predicted"/>
<organism evidence="1 2">
    <name type="scientific">Mycolicibacterium chlorophenolicum</name>
    <dbReference type="NCBI Taxonomy" id="37916"/>
    <lineage>
        <taxon>Bacteria</taxon>
        <taxon>Bacillati</taxon>
        <taxon>Actinomycetota</taxon>
        <taxon>Actinomycetes</taxon>
        <taxon>Mycobacteriales</taxon>
        <taxon>Mycobacteriaceae</taxon>
        <taxon>Mycolicibacterium</taxon>
    </lineage>
</organism>
<evidence type="ECO:0000313" key="1">
    <source>
        <dbReference type="EMBL" id="KMO78470.1"/>
    </source>
</evidence>
<sequence length="179" mass="18529">MSARTFEVTSDSCCRHRLLVLGSGTGDIGDLVEAAGGFLCDRARAGWDVTVIAAGCEASRSLAILGVTGTTESVDIATALRALPPGAAVAVAPDLLSHDARLRHELARIARGGVIEILVWGTPAQGEPGRGLEPVTHAVSGAARAFKGHALTAEGRARGHDAERLYRVRPAALRPLSPV</sequence>
<gene>
    <name evidence="1" type="ORF">MCHLDSM_02387</name>
</gene>
<dbReference type="AlphaFoldDB" id="A0A0J6W597"/>
<name>A0A0J6W597_9MYCO</name>
<keyword evidence="2" id="KW-1185">Reference proteome</keyword>
<dbReference type="RefSeq" id="WP_048470019.1">
    <property type="nucleotide sequence ID" value="NZ_JYNL01000020.1"/>
</dbReference>
<reference evidence="1 2" key="1">
    <citation type="journal article" date="2015" name="Genome Biol. Evol.">
        <title>Characterization of Three Mycobacterium spp. with Potential Use in Bioremediation by Genome Sequencing and Comparative Genomics.</title>
        <authorList>
            <person name="Das S."/>
            <person name="Pettersson B.M."/>
            <person name="Behra P.R."/>
            <person name="Ramesh M."/>
            <person name="Dasgupta S."/>
            <person name="Bhattacharya A."/>
            <person name="Kirsebom L.A."/>
        </authorList>
    </citation>
    <scope>NUCLEOTIDE SEQUENCE [LARGE SCALE GENOMIC DNA]</scope>
    <source>
        <strain evidence="1 2">DSM 43826</strain>
    </source>
</reference>
<dbReference type="Proteomes" id="UP000036513">
    <property type="component" value="Unassembled WGS sequence"/>
</dbReference>
<dbReference type="STRING" id="37916.MCHLDSM_02387"/>
<dbReference type="PATRIC" id="fig|37916.4.peg.2306"/>
<protein>
    <submittedName>
        <fullName evidence="1">Uncharacterized protein</fullName>
    </submittedName>
</protein>
<accession>A0A0J6W597</accession>
<comment type="caution">
    <text evidence="1">The sequence shown here is derived from an EMBL/GenBank/DDBJ whole genome shotgun (WGS) entry which is preliminary data.</text>
</comment>
<evidence type="ECO:0000313" key="2">
    <source>
        <dbReference type="Proteomes" id="UP000036513"/>
    </source>
</evidence>
<dbReference type="EMBL" id="JYNL01000020">
    <property type="protein sequence ID" value="KMO78470.1"/>
    <property type="molecule type" value="Genomic_DNA"/>
</dbReference>